<dbReference type="InterPro" id="IPR000847">
    <property type="entry name" value="LysR_HTH_N"/>
</dbReference>
<dbReference type="PANTHER" id="PTHR30126">
    <property type="entry name" value="HTH-TYPE TRANSCRIPTIONAL REGULATOR"/>
    <property type="match status" value="1"/>
</dbReference>
<organism evidence="6 7">
    <name type="scientific">Keguizhuia sedimenti</name>
    <dbReference type="NCBI Taxonomy" id="3064264"/>
    <lineage>
        <taxon>Bacteria</taxon>
        <taxon>Pseudomonadati</taxon>
        <taxon>Pseudomonadota</taxon>
        <taxon>Betaproteobacteria</taxon>
        <taxon>Burkholderiales</taxon>
        <taxon>Oxalobacteraceae</taxon>
        <taxon>Keguizhuia</taxon>
    </lineage>
</organism>
<dbReference type="Gene3D" id="1.10.10.10">
    <property type="entry name" value="Winged helix-like DNA-binding domain superfamily/Winged helix DNA-binding domain"/>
    <property type="match status" value="1"/>
</dbReference>
<dbReference type="PROSITE" id="PS50931">
    <property type="entry name" value="HTH_LYSR"/>
    <property type="match status" value="1"/>
</dbReference>
<proteinExistence type="inferred from homology"/>
<evidence type="ECO:0000256" key="4">
    <source>
        <dbReference type="ARBA" id="ARBA00023163"/>
    </source>
</evidence>
<gene>
    <name evidence="6" type="ORF">Q8A64_02465</name>
</gene>
<dbReference type="SUPFAM" id="SSF53850">
    <property type="entry name" value="Periplasmic binding protein-like II"/>
    <property type="match status" value="1"/>
</dbReference>
<keyword evidence="3" id="KW-0238">DNA-binding</keyword>
<dbReference type="Pfam" id="PF03466">
    <property type="entry name" value="LysR_substrate"/>
    <property type="match status" value="1"/>
</dbReference>
<dbReference type="Gene3D" id="3.40.190.290">
    <property type="match status" value="1"/>
</dbReference>
<dbReference type="Proteomes" id="UP001225596">
    <property type="component" value="Unassembled WGS sequence"/>
</dbReference>
<evidence type="ECO:0000313" key="7">
    <source>
        <dbReference type="Proteomes" id="UP001225596"/>
    </source>
</evidence>
<name>A0ABU1BJT6_9BURK</name>
<comment type="caution">
    <text evidence="6">The sequence shown here is derived from an EMBL/GenBank/DDBJ whole genome shotgun (WGS) entry which is preliminary data.</text>
</comment>
<evidence type="ECO:0000259" key="5">
    <source>
        <dbReference type="PROSITE" id="PS50931"/>
    </source>
</evidence>
<sequence>MKNFRISLKQWRMLHAVVDCGGFAGAAQFLNISQSAISYTIAKLQEQLGVQLLRVEGRKARITEQGLLLLERSRHLIREALELEEFAEQIGRGNDMNMRIVADHHFPDDLLMSAMREFLLQGCMVNMSLSEVNADLAGQALLNKTADLVICDQVPSGFLGDPLLDVEYVAVAHRDHALFKMDRPVCADDLERTVQVSISSAFEHNKTRDTKRSAKRALHWQVSSVDSAIAALQEGIGYAWLAKHQVEKLLEQGSLKELPLSQGRICRTTFYLVRNHLQLMHRSHIDKLAETLHSLALMHSTGVKAVITSG</sequence>
<reference evidence="6 7" key="1">
    <citation type="submission" date="2023-08" db="EMBL/GenBank/DDBJ databases">
        <title>Oxalobacteraceae gen .nov., isolated from river sludge outside the plant.</title>
        <authorList>
            <person name="Zhao S.Y."/>
        </authorList>
    </citation>
    <scope>NUCLEOTIDE SEQUENCE [LARGE SCALE GENOMIC DNA]</scope>
    <source>
        <strain evidence="6 7">R-40</strain>
    </source>
</reference>
<accession>A0ABU1BJT6</accession>
<dbReference type="InterPro" id="IPR005119">
    <property type="entry name" value="LysR_subst-bd"/>
</dbReference>
<keyword evidence="2" id="KW-0805">Transcription regulation</keyword>
<comment type="similarity">
    <text evidence="1">Belongs to the LysR transcriptional regulatory family.</text>
</comment>
<dbReference type="InterPro" id="IPR036388">
    <property type="entry name" value="WH-like_DNA-bd_sf"/>
</dbReference>
<dbReference type="PRINTS" id="PR00039">
    <property type="entry name" value="HTHLYSR"/>
</dbReference>
<dbReference type="PANTHER" id="PTHR30126:SF88">
    <property type="entry name" value="TRANSCRIPTIONAL REGULATOR-RELATED"/>
    <property type="match status" value="1"/>
</dbReference>
<dbReference type="InterPro" id="IPR036390">
    <property type="entry name" value="WH_DNA-bd_sf"/>
</dbReference>
<evidence type="ECO:0000313" key="6">
    <source>
        <dbReference type="EMBL" id="MDQ9169267.1"/>
    </source>
</evidence>
<keyword evidence="7" id="KW-1185">Reference proteome</keyword>
<evidence type="ECO:0000256" key="1">
    <source>
        <dbReference type="ARBA" id="ARBA00009437"/>
    </source>
</evidence>
<keyword evidence="4" id="KW-0804">Transcription</keyword>
<dbReference type="EMBL" id="JAUYVH010000001">
    <property type="protein sequence ID" value="MDQ9169267.1"/>
    <property type="molecule type" value="Genomic_DNA"/>
</dbReference>
<evidence type="ECO:0000256" key="3">
    <source>
        <dbReference type="ARBA" id="ARBA00023125"/>
    </source>
</evidence>
<feature type="domain" description="HTH lysR-type" evidence="5">
    <location>
        <begin position="6"/>
        <end position="63"/>
    </location>
</feature>
<protein>
    <submittedName>
        <fullName evidence="6">LysR family transcriptional regulator</fullName>
    </submittedName>
</protein>
<evidence type="ECO:0000256" key="2">
    <source>
        <dbReference type="ARBA" id="ARBA00023015"/>
    </source>
</evidence>
<dbReference type="SUPFAM" id="SSF46785">
    <property type="entry name" value="Winged helix' DNA-binding domain"/>
    <property type="match status" value="1"/>
</dbReference>
<dbReference type="RefSeq" id="WP_338435124.1">
    <property type="nucleotide sequence ID" value="NZ_JAUYVH010000001.1"/>
</dbReference>
<dbReference type="Pfam" id="PF00126">
    <property type="entry name" value="HTH_1"/>
    <property type="match status" value="1"/>
</dbReference>